<organism evidence="21 22">
    <name type="scientific">Fibrobacter succinogenes</name>
    <name type="common">Bacteroides succinogenes</name>
    <dbReference type="NCBI Taxonomy" id="833"/>
    <lineage>
        <taxon>Bacteria</taxon>
        <taxon>Pseudomonadati</taxon>
        <taxon>Fibrobacterota</taxon>
        <taxon>Fibrobacteria</taxon>
        <taxon>Fibrobacterales</taxon>
        <taxon>Fibrobacteraceae</taxon>
        <taxon>Fibrobacter</taxon>
    </lineage>
</organism>
<comment type="catalytic activity">
    <reaction evidence="1 18">
        <text>(6R)-NADHX = (6S)-NADHX</text>
        <dbReference type="Rhea" id="RHEA:32215"/>
        <dbReference type="ChEBI" id="CHEBI:64074"/>
        <dbReference type="ChEBI" id="CHEBI:64075"/>
        <dbReference type="EC" id="5.1.99.6"/>
    </reaction>
</comment>
<dbReference type="InterPro" id="IPR036652">
    <property type="entry name" value="YjeF_N_dom_sf"/>
</dbReference>
<evidence type="ECO:0000256" key="5">
    <source>
        <dbReference type="ARBA" id="ARBA00022723"/>
    </source>
</evidence>
<gene>
    <name evidence="17" type="primary">nnrD</name>
    <name evidence="21" type="ORF">SAMN05661053_1465</name>
</gene>
<comment type="similarity">
    <text evidence="17">Belongs to the NnrD/CARKD family.</text>
</comment>
<dbReference type="SUPFAM" id="SSF64153">
    <property type="entry name" value="YjeF N-terminal domain-like"/>
    <property type="match status" value="1"/>
</dbReference>
<evidence type="ECO:0000259" key="20">
    <source>
        <dbReference type="PROSITE" id="PS51385"/>
    </source>
</evidence>
<dbReference type="GO" id="GO:0052855">
    <property type="term" value="F:ADP-dependent NAD(P)H-hydrate dehydratase activity"/>
    <property type="evidence" value="ECO:0007669"/>
    <property type="project" value="UniProtKB-UniRule"/>
</dbReference>
<dbReference type="NCBIfam" id="TIGR00196">
    <property type="entry name" value="yjeF_cterm"/>
    <property type="match status" value="1"/>
</dbReference>
<dbReference type="Proteomes" id="UP000255423">
    <property type="component" value="Unassembled WGS sequence"/>
</dbReference>
<dbReference type="InterPro" id="IPR004443">
    <property type="entry name" value="YjeF_N_dom"/>
</dbReference>
<evidence type="ECO:0000256" key="4">
    <source>
        <dbReference type="ARBA" id="ARBA00009524"/>
    </source>
</evidence>
<comment type="subunit">
    <text evidence="17">Homotetramer.</text>
</comment>
<evidence type="ECO:0000256" key="12">
    <source>
        <dbReference type="ARBA" id="ARBA00023239"/>
    </source>
</evidence>
<name>A0A380S578_FIBSU</name>
<comment type="similarity">
    <text evidence="3 18">In the N-terminal section; belongs to the NnrE/AIBP family.</text>
</comment>
<dbReference type="PROSITE" id="PS01050">
    <property type="entry name" value="YJEF_C_2"/>
    <property type="match status" value="1"/>
</dbReference>
<dbReference type="PANTHER" id="PTHR12592:SF0">
    <property type="entry name" value="ATP-DEPENDENT (S)-NAD(P)H-HYDRATE DEHYDRATASE"/>
    <property type="match status" value="1"/>
</dbReference>
<dbReference type="InterPro" id="IPR000631">
    <property type="entry name" value="CARKD"/>
</dbReference>
<evidence type="ECO:0000256" key="10">
    <source>
        <dbReference type="ARBA" id="ARBA00023027"/>
    </source>
</evidence>
<feature type="binding site" evidence="17">
    <location>
        <position position="498"/>
    </location>
    <ligand>
        <name>AMP</name>
        <dbReference type="ChEBI" id="CHEBI:456215"/>
    </ligand>
</feature>
<feature type="binding site" evidence="17">
    <location>
        <begin position="469"/>
        <end position="473"/>
    </location>
    <ligand>
        <name>AMP</name>
        <dbReference type="ChEBI" id="CHEBI:456215"/>
    </ligand>
</feature>
<evidence type="ECO:0000256" key="18">
    <source>
        <dbReference type="PIRNR" id="PIRNR017184"/>
    </source>
</evidence>
<feature type="domain" description="YjeF N-terminal" evidence="20">
    <location>
        <begin position="18"/>
        <end position="241"/>
    </location>
</feature>
<dbReference type="InterPro" id="IPR017953">
    <property type="entry name" value="Carbohydrate_kinase_pred_CS"/>
</dbReference>
<dbReference type="PIRSF" id="PIRSF017184">
    <property type="entry name" value="Nnr"/>
    <property type="match status" value="1"/>
</dbReference>
<dbReference type="CDD" id="cd01171">
    <property type="entry name" value="YXKO-related"/>
    <property type="match status" value="1"/>
</dbReference>
<proteinExistence type="inferred from homology"/>
<comment type="catalytic activity">
    <reaction evidence="2 18">
        <text>(6R)-NADPHX = (6S)-NADPHX</text>
        <dbReference type="Rhea" id="RHEA:32227"/>
        <dbReference type="ChEBI" id="CHEBI:64076"/>
        <dbReference type="ChEBI" id="CHEBI:64077"/>
        <dbReference type="EC" id="5.1.99.6"/>
    </reaction>
</comment>
<evidence type="ECO:0000256" key="16">
    <source>
        <dbReference type="ARBA" id="ARBA00049209"/>
    </source>
</evidence>
<dbReference type="GO" id="GO:0110051">
    <property type="term" value="P:metabolite repair"/>
    <property type="evidence" value="ECO:0007669"/>
    <property type="project" value="TreeGrafter"/>
</dbReference>
<feature type="binding site" evidence="17">
    <location>
        <position position="286"/>
    </location>
    <ligand>
        <name>(6S)-NADPHX</name>
        <dbReference type="ChEBI" id="CHEBI:64076"/>
    </ligand>
</feature>
<dbReference type="GO" id="GO:0005524">
    <property type="term" value="F:ATP binding"/>
    <property type="evidence" value="ECO:0007669"/>
    <property type="project" value="UniProtKB-UniRule"/>
</dbReference>
<keyword evidence="13" id="KW-0511">Multifunctional enzyme</keyword>
<keyword evidence="11 18" id="KW-0413">Isomerase</keyword>
<evidence type="ECO:0000256" key="6">
    <source>
        <dbReference type="ARBA" id="ARBA00022741"/>
    </source>
</evidence>
<evidence type="ECO:0000256" key="11">
    <source>
        <dbReference type="ARBA" id="ARBA00023235"/>
    </source>
</evidence>
<feature type="binding site" evidence="17">
    <location>
        <position position="499"/>
    </location>
    <ligand>
        <name>(6S)-NADPHX</name>
        <dbReference type="ChEBI" id="CHEBI:64076"/>
    </ligand>
</feature>
<dbReference type="InterPro" id="IPR030677">
    <property type="entry name" value="Nnr"/>
</dbReference>
<dbReference type="Pfam" id="PF03853">
    <property type="entry name" value="YjeF_N"/>
    <property type="match status" value="1"/>
</dbReference>
<sequence length="555" mass="59215">MRSLQSLNLQPILSTEGMRKLDAASKEFLAKETTSEPSEKDVIQSGYTLMQEAGLALFKFVQAKALAPIAIFIGGGNNGGDGLVLAKHLLQAGIQSTVFSLAPESKFKNEAKLALDDFSQAGGSLFDFNKITEEPKQASLLLHEGFKLIVDCMLGNGAKGELRTEFATAAEIINESGLPVIAADAPTGYDSATHVRNNICIQANETMLFGFPRLDAYTKEGGPAFGKAVVAPLNYPGEVIKQFDEKNYLITEDSISQLLPQRNEWEDKRHQGTAFIIAGSKDMPGAAALCTEAALRSGAGLVTLATTEAIAPIIQAKLSEPVFCSLDDFGKDTVHRGTLRHENITTLLDRAKHASAIAIGPGLSTNFGTVEAVLALLPQFKVPTVIDADALNAIAMIDDAEPRCGMVFHDEKSTIQAVNEYLRNLQQPAILTPHVREFTRLFGELPNSTAIPNRLREIATSTNKVILLKGAPTYIASPDGNVYIIPVANSGMAKGGSGDVLSGIIVALLAQGLAATEAAVLGALLHQKAGRITREELGAFSMLPSDIIKNLHKAF</sequence>
<evidence type="ECO:0000256" key="14">
    <source>
        <dbReference type="ARBA" id="ARBA00025153"/>
    </source>
</evidence>
<dbReference type="InterPro" id="IPR029056">
    <property type="entry name" value="Ribokinase-like"/>
</dbReference>
<dbReference type="NCBIfam" id="TIGR00197">
    <property type="entry name" value="yjeF_nterm"/>
    <property type="match status" value="1"/>
</dbReference>
<comment type="function">
    <text evidence="17">Catalyzes the dehydration of the S-form of NAD(P)HX at the expense of ADP, which is converted to AMP. Together with NAD(P)HX epimerase, which catalyzes the epimerization of the S- and R-forms, the enzyme allows the repair of both epimers of NAD(P)HX, a damaged form of NAD(P)H that is a result of enzymatic or heat-dependent hydration.</text>
</comment>
<evidence type="ECO:0000256" key="8">
    <source>
        <dbReference type="ARBA" id="ARBA00022857"/>
    </source>
</evidence>
<evidence type="ECO:0000256" key="3">
    <source>
        <dbReference type="ARBA" id="ARBA00006001"/>
    </source>
</evidence>
<keyword evidence="12 17" id="KW-0456">Lyase</keyword>
<keyword evidence="8 17" id="KW-0521">NADP</keyword>
<evidence type="ECO:0000256" key="7">
    <source>
        <dbReference type="ARBA" id="ARBA00022840"/>
    </source>
</evidence>
<keyword evidence="7 17" id="KW-0067">ATP-binding</keyword>
<dbReference type="EMBL" id="UHJL01000002">
    <property type="protein sequence ID" value="SUQ24074.1"/>
    <property type="molecule type" value="Genomic_DNA"/>
</dbReference>
<evidence type="ECO:0000256" key="15">
    <source>
        <dbReference type="ARBA" id="ARBA00048238"/>
    </source>
</evidence>
<dbReference type="Pfam" id="PF01256">
    <property type="entry name" value="Carb_kinase"/>
    <property type="match status" value="1"/>
</dbReference>
<dbReference type="PANTHER" id="PTHR12592">
    <property type="entry name" value="ATP-DEPENDENT (S)-NAD(P)H-HYDRATE DEHYDRATASE FAMILY MEMBER"/>
    <property type="match status" value="1"/>
</dbReference>
<comment type="catalytic activity">
    <reaction evidence="15 17 18">
        <text>(6S)-NADHX + ADP = AMP + phosphate + NADH + H(+)</text>
        <dbReference type="Rhea" id="RHEA:32223"/>
        <dbReference type="ChEBI" id="CHEBI:15378"/>
        <dbReference type="ChEBI" id="CHEBI:43474"/>
        <dbReference type="ChEBI" id="CHEBI:57945"/>
        <dbReference type="ChEBI" id="CHEBI:64074"/>
        <dbReference type="ChEBI" id="CHEBI:456215"/>
        <dbReference type="ChEBI" id="CHEBI:456216"/>
        <dbReference type="EC" id="4.2.1.136"/>
    </reaction>
</comment>
<feature type="binding site" evidence="17">
    <location>
        <position position="362"/>
    </location>
    <ligand>
        <name>(6S)-NADPHX</name>
        <dbReference type="ChEBI" id="CHEBI:64076"/>
    </ligand>
</feature>
<evidence type="ECO:0000259" key="19">
    <source>
        <dbReference type="PROSITE" id="PS51383"/>
    </source>
</evidence>
<evidence type="ECO:0000256" key="9">
    <source>
        <dbReference type="ARBA" id="ARBA00022958"/>
    </source>
</evidence>
<keyword evidence="5 18" id="KW-0479">Metal-binding</keyword>
<dbReference type="GO" id="GO:0046872">
    <property type="term" value="F:metal ion binding"/>
    <property type="evidence" value="ECO:0007669"/>
    <property type="project" value="UniProtKB-UniRule"/>
</dbReference>
<keyword evidence="10 17" id="KW-0520">NAD</keyword>
<protein>
    <recommendedName>
        <fullName evidence="17">ADP-dependent (S)-NAD(P)H-hydrate dehydratase</fullName>
        <ecNumber evidence="17">4.2.1.136</ecNumber>
    </recommendedName>
    <alternativeName>
        <fullName evidence="17">ADP-dependent NAD(P)HX dehydratase</fullName>
    </alternativeName>
</protein>
<comment type="cofactor">
    <cofactor evidence="18">
        <name>K(+)</name>
        <dbReference type="ChEBI" id="CHEBI:29103"/>
    </cofactor>
    <text evidence="18">Binds 1 potassium ion per subunit.</text>
</comment>
<accession>A0A380S578</accession>
<dbReference type="RefSeq" id="WP_109572662.1">
    <property type="nucleotide sequence ID" value="NZ_UHJL01000002.1"/>
</dbReference>
<evidence type="ECO:0000256" key="17">
    <source>
        <dbReference type="HAMAP-Rule" id="MF_01965"/>
    </source>
</evidence>
<dbReference type="HAMAP" id="MF_01965">
    <property type="entry name" value="NADHX_dehydratase"/>
    <property type="match status" value="1"/>
</dbReference>
<dbReference type="Gene3D" id="3.40.1190.20">
    <property type="match status" value="1"/>
</dbReference>
<dbReference type="PROSITE" id="PS51383">
    <property type="entry name" value="YJEF_C_3"/>
    <property type="match status" value="1"/>
</dbReference>
<comment type="catalytic activity">
    <reaction evidence="16 17 18">
        <text>(6S)-NADPHX + ADP = AMP + phosphate + NADPH + H(+)</text>
        <dbReference type="Rhea" id="RHEA:32235"/>
        <dbReference type="ChEBI" id="CHEBI:15378"/>
        <dbReference type="ChEBI" id="CHEBI:43474"/>
        <dbReference type="ChEBI" id="CHEBI:57783"/>
        <dbReference type="ChEBI" id="CHEBI:64076"/>
        <dbReference type="ChEBI" id="CHEBI:456215"/>
        <dbReference type="ChEBI" id="CHEBI:456216"/>
        <dbReference type="EC" id="4.2.1.136"/>
    </reaction>
</comment>
<keyword evidence="6 17" id="KW-0547">Nucleotide-binding</keyword>
<evidence type="ECO:0000256" key="13">
    <source>
        <dbReference type="ARBA" id="ARBA00023268"/>
    </source>
</evidence>
<comment type="function">
    <text evidence="14 18">Bifunctional enzyme that catalyzes the epimerization of the S- and R-forms of NAD(P)HX and the dehydration of the S-form of NAD(P)HX at the expense of ADP, which is converted to AMP. This allows the repair of both epimers of NAD(P)HX, a damaged form of NAD(P)H that is a result of enzymatic or heat-dependent hydration.</text>
</comment>
<evidence type="ECO:0000313" key="22">
    <source>
        <dbReference type="Proteomes" id="UP000255423"/>
    </source>
</evidence>
<feature type="domain" description="YjeF C-terminal" evidence="19">
    <location>
        <begin position="251"/>
        <end position="555"/>
    </location>
</feature>
<dbReference type="AlphaFoldDB" id="A0A380S578"/>
<evidence type="ECO:0000256" key="1">
    <source>
        <dbReference type="ARBA" id="ARBA00000013"/>
    </source>
</evidence>
<dbReference type="PROSITE" id="PS51385">
    <property type="entry name" value="YJEF_N"/>
    <property type="match status" value="1"/>
</dbReference>
<keyword evidence="9 18" id="KW-0630">Potassium</keyword>
<comment type="similarity">
    <text evidence="4 18">In the C-terminal section; belongs to the NnrD/CARKD family.</text>
</comment>
<evidence type="ECO:0000256" key="2">
    <source>
        <dbReference type="ARBA" id="ARBA00000909"/>
    </source>
</evidence>
<dbReference type="GO" id="GO:0046496">
    <property type="term" value="P:nicotinamide nucleotide metabolic process"/>
    <property type="evidence" value="ECO:0007669"/>
    <property type="project" value="UniProtKB-UniRule"/>
</dbReference>
<evidence type="ECO:0000313" key="21">
    <source>
        <dbReference type="EMBL" id="SUQ24074.1"/>
    </source>
</evidence>
<feature type="binding site" evidence="17">
    <location>
        <position position="434"/>
    </location>
    <ligand>
        <name>(6S)-NADPHX</name>
        <dbReference type="ChEBI" id="CHEBI:64076"/>
    </ligand>
</feature>
<dbReference type="EC" id="4.2.1.136" evidence="17"/>
<comment type="cofactor">
    <cofactor evidence="17">
        <name>Mg(2+)</name>
        <dbReference type="ChEBI" id="CHEBI:18420"/>
    </cofactor>
</comment>
<dbReference type="Gene3D" id="3.40.50.10260">
    <property type="entry name" value="YjeF N-terminal domain"/>
    <property type="match status" value="1"/>
</dbReference>
<dbReference type="SUPFAM" id="SSF53613">
    <property type="entry name" value="Ribokinase-like"/>
    <property type="match status" value="1"/>
</dbReference>
<dbReference type="GO" id="GO:0052856">
    <property type="term" value="F:NAD(P)HX epimerase activity"/>
    <property type="evidence" value="ECO:0007669"/>
    <property type="project" value="UniProtKB-EC"/>
</dbReference>
<reference evidence="21 22" key="1">
    <citation type="submission" date="2017-08" db="EMBL/GenBank/DDBJ databases">
        <authorList>
            <person name="de Groot N.N."/>
        </authorList>
    </citation>
    <scope>NUCLEOTIDE SEQUENCE [LARGE SCALE GENOMIC DNA]</scope>
    <source>
        <strain evidence="21 22">HM2</strain>
    </source>
</reference>